<feature type="compositionally biased region" description="Basic and acidic residues" evidence="1">
    <location>
        <begin position="491"/>
        <end position="508"/>
    </location>
</feature>
<evidence type="ECO:0000256" key="1">
    <source>
        <dbReference type="SAM" id="MobiDB-lite"/>
    </source>
</evidence>
<dbReference type="Pfam" id="PF20254">
    <property type="entry name" value="DMFA2_C"/>
    <property type="match status" value="1"/>
</dbReference>
<name>A0ABW7RQ11_9ACTN</name>
<protein>
    <submittedName>
        <fullName evidence="3">N,N-dimethylformamidase beta subunit family domain-containing protein</fullName>
    </submittedName>
</protein>
<sequence>MIEGYMGRESVVAGRSLTFHVSTDADEFRVRFYRLGGELAFVAESGPYPGELRNPPPHPDGVTAHASPAVDWDWPPHDVPIPDGWRPGVYLAHFVEGDDRRAAATPLLTDADIEGYAREFFIVRPSNPGRTARILYKKSTFTRHAYNRSDREDVQRASSFYDHPVYQDGGQARPAGHQLSMHRPGGVIDLAYWDAPFIAWLERGGYDVEYCTDLDLHEEPDLLTPYRLFLSVGHDEYWSAAMRAHVAAFVRAGGNAAFFSANTCWWRVHLTDGNTAFVSDTDHHVGDVYPHLPATDQWWPAAPDGVGAPENALTGVSFRNGGMWPGEWPGDRPRAGYRVQHADHWVYAGTGLRDGSDGGTPDALGAGTALIGYECDGAAFTRDAAGIAHATGADGTPTSFLILGIYLLDPVNEDFHQLRTGHWNCPVREPGNTGPRAATMGLYTAGGTVFTAGTTDWPVVCGHELDAGVVRVTRNVLDRLAGPAPAGGDAGTRETAGRDAERRVTAGP</sequence>
<evidence type="ECO:0000313" key="4">
    <source>
        <dbReference type="Proteomes" id="UP001610990"/>
    </source>
</evidence>
<reference evidence="3 4" key="1">
    <citation type="submission" date="2024-10" db="EMBL/GenBank/DDBJ databases">
        <title>The Natural Products Discovery Center: Release of the First 8490 Sequenced Strains for Exploring Actinobacteria Biosynthetic Diversity.</title>
        <authorList>
            <person name="Kalkreuter E."/>
            <person name="Kautsar S.A."/>
            <person name="Yang D."/>
            <person name="Bader C.D."/>
            <person name="Teijaro C.N."/>
            <person name="Fluegel L."/>
            <person name="Davis C.M."/>
            <person name="Simpson J.R."/>
            <person name="Lauterbach L."/>
            <person name="Steele A.D."/>
            <person name="Gui C."/>
            <person name="Meng S."/>
            <person name="Li G."/>
            <person name="Viehrig K."/>
            <person name="Ye F."/>
            <person name="Su P."/>
            <person name="Kiefer A.F."/>
            <person name="Nichols A."/>
            <person name="Cepeda A.J."/>
            <person name="Yan W."/>
            <person name="Fan B."/>
            <person name="Jiang Y."/>
            <person name="Adhikari A."/>
            <person name="Zheng C.-J."/>
            <person name="Schuster L."/>
            <person name="Cowan T.M."/>
            <person name="Smanski M.J."/>
            <person name="Chevrette M.G."/>
            <person name="De Carvalho L.P.S."/>
            <person name="Shen B."/>
        </authorList>
    </citation>
    <scope>NUCLEOTIDE SEQUENCE [LARGE SCALE GENOMIC DNA]</scope>
    <source>
        <strain evidence="3 4">NPDC018013</strain>
    </source>
</reference>
<dbReference type="Proteomes" id="UP001610990">
    <property type="component" value="Unassembled WGS sequence"/>
</dbReference>
<dbReference type="RefSeq" id="WP_397676279.1">
    <property type="nucleotide sequence ID" value="NZ_JBIRGH010000030.1"/>
</dbReference>
<gene>
    <name evidence="3" type="ORF">ACH4GP_33695</name>
</gene>
<proteinExistence type="predicted"/>
<feature type="region of interest" description="Disordered" evidence="1">
    <location>
        <begin position="480"/>
        <end position="508"/>
    </location>
</feature>
<dbReference type="InterPro" id="IPR046540">
    <property type="entry name" value="DMFA2_C"/>
</dbReference>
<evidence type="ECO:0000259" key="2">
    <source>
        <dbReference type="Pfam" id="PF20254"/>
    </source>
</evidence>
<dbReference type="EMBL" id="JBIRGH010000030">
    <property type="protein sequence ID" value="MFH8589278.1"/>
    <property type="molecule type" value="Genomic_DNA"/>
</dbReference>
<organism evidence="3 4">
    <name type="scientific">Streptomyces celluloflavus</name>
    <dbReference type="NCBI Taxonomy" id="58344"/>
    <lineage>
        <taxon>Bacteria</taxon>
        <taxon>Bacillati</taxon>
        <taxon>Actinomycetota</taxon>
        <taxon>Actinomycetes</taxon>
        <taxon>Kitasatosporales</taxon>
        <taxon>Streptomycetaceae</taxon>
        <taxon>Streptomyces</taxon>
    </lineage>
</organism>
<evidence type="ECO:0000313" key="3">
    <source>
        <dbReference type="EMBL" id="MFH8589278.1"/>
    </source>
</evidence>
<keyword evidence="4" id="KW-1185">Reference proteome</keyword>
<accession>A0ABW7RQ11</accession>
<comment type="caution">
    <text evidence="3">The sequence shown here is derived from an EMBL/GenBank/DDBJ whole genome shotgun (WGS) entry which is preliminary data.</text>
</comment>
<feature type="domain" description="N,N-dimethylformamidase beta subunit-like C-terminal" evidence="2">
    <location>
        <begin position="39"/>
        <end position="459"/>
    </location>
</feature>